<dbReference type="CDD" id="cd04458">
    <property type="entry name" value="CSP_CDS"/>
    <property type="match status" value="1"/>
</dbReference>
<dbReference type="EMBL" id="UOEO01000142">
    <property type="protein sequence ID" value="VAW20514.1"/>
    <property type="molecule type" value="Genomic_DNA"/>
</dbReference>
<dbReference type="Gene3D" id="2.40.50.140">
    <property type="entry name" value="Nucleic acid-binding proteins"/>
    <property type="match status" value="1"/>
</dbReference>
<dbReference type="InterPro" id="IPR010718">
    <property type="entry name" value="DUF1294"/>
</dbReference>
<protein>
    <recommendedName>
        <fullName evidence="2">CSD domain-containing protein</fullName>
    </recommendedName>
</protein>
<feature type="transmembrane region" description="Helical" evidence="1">
    <location>
        <begin position="171"/>
        <end position="193"/>
    </location>
</feature>
<evidence type="ECO:0000313" key="3">
    <source>
        <dbReference type="EMBL" id="VAW20514.1"/>
    </source>
</evidence>
<dbReference type="AlphaFoldDB" id="A0A3B0UJV6"/>
<evidence type="ECO:0000259" key="2">
    <source>
        <dbReference type="Pfam" id="PF00313"/>
    </source>
</evidence>
<gene>
    <name evidence="3" type="ORF">MNBD_ALPHA12-697</name>
</gene>
<dbReference type="SUPFAM" id="SSF50249">
    <property type="entry name" value="Nucleic acid-binding proteins"/>
    <property type="match status" value="1"/>
</dbReference>
<keyword evidence="1" id="KW-0812">Transmembrane</keyword>
<organism evidence="3">
    <name type="scientific">hydrothermal vent metagenome</name>
    <dbReference type="NCBI Taxonomy" id="652676"/>
    <lineage>
        <taxon>unclassified sequences</taxon>
        <taxon>metagenomes</taxon>
        <taxon>ecological metagenomes</taxon>
    </lineage>
</organism>
<dbReference type="Pfam" id="PF06961">
    <property type="entry name" value="DUF1294"/>
    <property type="match status" value="1"/>
</dbReference>
<sequence length="194" mass="21090">MARTEAQLVDWDDQRGFGFARLPGGTERIFVHIKSFNPDMPRPKAGDRLELNVIAGRKGRPAAKSVDIISPVTGKKLPLSLHLATSAMLLILLQIDLMMGLAPLWLAALYVSMGAASLVAYSWDKRAARLGIWRISENRLLLLDLFGGIIGGLLAQNLFRHKRHKRSFQIATLGVVVVHAILLGGIGVGLIGIA</sequence>
<name>A0A3B0UJV6_9ZZZZ</name>
<dbReference type="GO" id="GO:0003676">
    <property type="term" value="F:nucleic acid binding"/>
    <property type="evidence" value="ECO:0007669"/>
    <property type="project" value="InterPro"/>
</dbReference>
<feature type="transmembrane region" description="Helical" evidence="1">
    <location>
        <begin position="101"/>
        <end position="121"/>
    </location>
</feature>
<accession>A0A3B0UJV6</accession>
<reference evidence="3" key="1">
    <citation type="submission" date="2018-06" db="EMBL/GenBank/DDBJ databases">
        <authorList>
            <person name="Zhirakovskaya E."/>
        </authorList>
    </citation>
    <scope>NUCLEOTIDE SEQUENCE</scope>
</reference>
<dbReference type="InterPro" id="IPR012340">
    <property type="entry name" value="NA-bd_OB-fold"/>
</dbReference>
<proteinExistence type="predicted"/>
<dbReference type="Pfam" id="PF00313">
    <property type="entry name" value="CSD"/>
    <property type="match status" value="1"/>
</dbReference>
<dbReference type="InterPro" id="IPR002059">
    <property type="entry name" value="CSP_DNA-bd"/>
</dbReference>
<feature type="transmembrane region" description="Helical" evidence="1">
    <location>
        <begin position="141"/>
        <end position="159"/>
    </location>
</feature>
<keyword evidence="1" id="KW-0472">Membrane</keyword>
<evidence type="ECO:0000256" key="1">
    <source>
        <dbReference type="SAM" id="Phobius"/>
    </source>
</evidence>
<keyword evidence="1" id="KW-1133">Transmembrane helix</keyword>
<feature type="domain" description="CSD" evidence="2">
    <location>
        <begin position="11"/>
        <end position="64"/>
    </location>
</feature>